<dbReference type="Pfam" id="PF12831">
    <property type="entry name" value="FAD_oxidored"/>
    <property type="match status" value="1"/>
</dbReference>
<evidence type="ECO:0000256" key="1">
    <source>
        <dbReference type="ARBA" id="ARBA00022485"/>
    </source>
</evidence>
<dbReference type="RefSeq" id="WP_022139118.1">
    <property type="nucleotide sequence ID" value="NZ_BAABYV010000001.1"/>
</dbReference>
<dbReference type="EMBL" id="QRJR01000020">
    <property type="protein sequence ID" value="RHH43010.1"/>
    <property type="molecule type" value="Genomic_DNA"/>
</dbReference>
<keyword evidence="2" id="KW-0479">Metal-binding</keyword>
<dbReference type="SUPFAM" id="SSF51905">
    <property type="entry name" value="FAD/NAD(P)-binding domain"/>
    <property type="match status" value="1"/>
</dbReference>
<reference evidence="6 7" key="1">
    <citation type="submission" date="2018-08" db="EMBL/GenBank/DDBJ databases">
        <title>A genome reference for cultivated species of the human gut microbiota.</title>
        <authorList>
            <person name="Zou Y."/>
            <person name="Xue W."/>
            <person name="Luo G."/>
        </authorList>
    </citation>
    <scope>NUCLEOTIDE SEQUENCE [LARGE SCALE GENOMIC DNA]</scope>
    <source>
        <strain evidence="6 7">AM17-48</strain>
    </source>
</reference>
<evidence type="ECO:0000256" key="4">
    <source>
        <dbReference type="ARBA" id="ARBA00023004"/>
    </source>
</evidence>
<dbReference type="GO" id="GO:0051539">
    <property type="term" value="F:4 iron, 4 sulfur cluster binding"/>
    <property type="evidence" value="ECO:0007669"/>
    <property type="project" value="UniProtKB-KW"/>
</dbReference>
<evidence type="ECO:0000256" key="5">
    <source>
        <dbReference type="ARBA" id="ARBA00023014"/>
    </source>
</evidence>
<keyword evidence="5" id="KW-0411">Iron-sulfur</keyword>
<gene>
    <name evidence="6" type="ORF">DW206_18100</name>
</gene>
<proteinExistence type="predicted"/>
<sequence>MEINRRDFITKVSAIAALSVLPSSFVAAMGNEKVEKAKPKYPTLKCDVVVVGAGPGGVPAAIAAARQGAKVILLEEDNMPGGAPVDMYVPFICGGPRVGVFQEMIQVLNAKHTIGGRTCETFGKTGSDGKNHWWMPGSYAEVIYQLLEKEENITLMCAAPVVGVKLKTSGNRNQVTGVRIMRNGDYQDIDAAVTIDATGNGLIADMAGCEYMFGSEAKSDYNEPVGIEVADGKVQPCTWMLISERIKRNAILPIDKLKGSSAVEDNLNRWVKADDKEDMIRRDAGIYLHWGRTVYCKDTRDPLLLAQAQQEALERLQENLEIWHEAGYAVHLAPKLGVREVRRIKGEYVLTANDLIAGTMHDDVIAHAHYSFDVWGMKIPEEMKHIGPYGIPYRSILPTKTEGLLTAGRIISATRIAHSSLRVQPICSNIGMAAGTAAAMSALNQTGLRSIDIKQLQDRLASMGLFDGLKKK</sequence>
<evidence type="ECO:0000313" key="6">
    <source>
        <dbReference type="EMBL" id="RHH43010.1"/>
    </source>
</evidence>
<keyword evidence="4" id="KW-0408">Iron</keyword>
<dbReference type="GO" id="GO:0016491">
    <property type="term" value="F:oxidoreductase activity"/>
    <property type="evidence" value="ECO:0007669"/>
    <property type="project" value="UniProtKB-KW"/>
</dbReference>
<dbReference type="AlphaFoldDB" id="A0A3E5HMW9"/>
<evidence type="ECO:0000313" key="7">
    <source>
        <dbReference type="Proteomes" id="UP000283329"/>
    </source>
</evidence>
<comment type="caution">
    <text evidence="6">The sequence shown here is derived from an EMBL/GenBank/DDBJ whole genome shotgun (WGS) entry which is preliminary data.</text>
</comment>
<dbReference type="PANTHER" id="PTHR43498">
    <property type="entry name" value="FERREDOXIN:COB-COM HETERODISULFIDE REDUCTASE SUBUNIT A"/>
    <property type="match status" value="1"/>
</dbReference>
<evidence type="ECO:0000256" key="2">
    <source>
        <dbReference type="ARBA" id="ARBA00022723"/>
    </source>
</evidence>
<evidence type="ECO:0000256" key="3">
    <source>
        <dbReference type="ARBA" id="ARBA00023002"/>
    </source>
</evidence>
<dbReference type="Gene3D" id="3.50.50.60">
    <property type="entry name" value="FAD/NAD(P)-binding domain"/>
    <property type="match status" value="1"/>
</dbReference>
<keyword evidence="3" id="KW-0560">Oxidoreductase</keyword>
<dbReference type="GO" id="GO:0046872">
    <property type="term" value="F:metal ion binding"/>
    <property type="evidence" value="ECO:0007669"/>
    <property type="project" value="UniProtKB-KW"/>
</dbReference>
<dbReference type="PANTHER" id="PTHR43498:SF1">
    <property type="entry name" value="COB--COM HETERODISULFIDE REDUCTASE IRON-SULFUR SUBUNIT A"/>
    <property type="match status" value="1"/>
</dbReference>
<protein>
    <submittedName>
        <fullName evidence="6">FAD-dependent oxidoreductase</fullName>
    </submittedName>
</protein>
<accession>A0A3E5HMW9</accession>
<dbReference type="Proteomes" id="UP000283329">
    <property type="component" value="Unassembled WGS sequence"/>
</dbReference>
<organism evidence="6 7">
    <name type="scientific">Bacteroides ovatus</name>
    <dbReference type="NCBI Taxonomy" id="28116"/>
    <lineage>
        <taxon>Bacteria</taxon>
        <taxon>Pseudomonadati</taxon>
        <taxon>Bacteroidota</taxon>
        <taxon>Bacteroidia</taxon>
        <taxon>Bacteroidales</taxon>
        <taxon>Bacteroidaceae</taxon>
        <taxon>Bacteroides</taxon>
    </lineage>
</organism>
<keyword evidence="1" id="KW-0004">4Fe-4S</keyword>
<name>A0A3E5HMW9_BACOV</name>
<dbReference type="InterPro" id="IPR036188">
    <property type="entry name" value="FAD/NAD-bd_sf"/>
</dbReference>
<dbReference type="GeneID" id="82176728"/>
<dbReference type="InterPro" id="IPR039650">
    <property type="entry name" value="HdrA-like"/>
</dbReference>